<dbReference type="SUPFAM" id="SSF48208">
    <property type="entry name" value="Six-hairpin glycosidases"/>
    <property type="match status" value="1"/>
</dbReference>
<dbReference type="InterPro" id="IPR008928">
    <property type="entry name" value="6-hairpin_glycosidase_sf"/>
</dbReference>
<dbReference type="InterPro" id="IPR037018">
    <property type="entry name" value="GH65_N"/>
</dbReference>
<evidence type="ECO:0000313" key="6">
    <source>
        <dbReference type="Proteomes" id="UP000008457"/>
    </source>
</evidence>
<dbReference type="Pfam" id="PF06165">
    <property type="entry name" value="GH94_b-supersand"/>
    <property type="match status" value="1"/>
</dbReference>
<dbReference type="EMBL" id="CP002360">
    <property type="protein sequence ID" value="AEE97137.1"/>
    <property type="molecule type" value="Genomic_DNA"/>
</dbReference>
<keyword evidence="1" id="KW-0328">Glycosyltransferase</keyword>
<name>F4A1T7_MAHA5</name>
<dbReference type="InterPro" id="IPR052047">
    <property type="entry name" value="GH94_Enzymes"/>
</dbReference>
<dbReference type="GO" id="GO:0005975">
    <property type="term" value="P:carbohydrate metabolic process"/>
    <property type="evidence" value="ECO:0007669"/>
    <property type="project" value="InterPro"/>
</dbReference>
<dbReference type="PANTHER" id="PTHR37469">
    <property type="entry name" value="CELLOBIONIC ACID PHOSPHORYLASE-RELATED"/>
    <property type="match status" value="1"/>
</dbReference>
<evidence type="ECO:0000256" key="1">
    <source>
        <dbReference type="ARBA" id="ARBA00022676"/>
    </source>
</evidence>
<feature type="domain" description="Glycosyl hydrolase 94 supersandwich" evidence="3">
    <location>
        <begin position="17"/>
        <end position="297"/>
    </location>
</feature>
<dbReference type="Gene3D" id="2.70.98.40">
    <property type="entry name" value="Glycoside hydrolase, family 65, N-terminal domain"/>
    <property type="match status" value="1"/>
</dbReference>
<accession>F4A1T7</accession>
<dbReference type="KEGG" id="mas:Mahau_1961"/>
<keyword evidence="2" id="KW-0808">Transferase</keyword>
<dbReference type="InterPro" id="IPR012341">
    <property type="entry name" value="6hp_glycosidase-like_sf"/>
</dbReference>
<gene>
    <name evidence="5" type="ordered locus">Mahau_1961</name>
</gene>
<proteinExistence type="predicted"/>
<dbReference type="STRING" id="697281.Mahau_1961"/>
<dbReference type="InterPro" id="IPR011013">
    <property type="entry name" value="Gal_mutarotase_sf_dom"/>
</dbReference>
<keyword evidence="6" id="KW-1185">Reference proteome</keyword>
<dbReference type="OrthoDB" id="9769991at2"/>
<dbReference type="SUPFAM" id="SSF74650">
    <property type="entry name" value="Galactose mutarotase-like"/>
    <property type="match status" value="1"/>
</dbReference>
<evidence type="ECO:0000256" key="2">
    <source>
        <dbReference type="ARBA" id="ARBA00022679"/>
    </source>
</evidence>
<protein>
    <submittedName>
        <fullName evidence="5">Glycosyltransferase 36</fullName>
    </submittedName>
</protein>
<dbReference type="Proteomes" id="UP000008457">
    <property type="component" value="Chromosome"/>
</dbReference>
<dbReference type="AlphaFoldDB" id="F4A1T7"/>
<dbReference type="InterPro" id="IPR010383">
    <property type="entry name" value="Glyco_hydrolase_94_b-supersand"/>
</dbReference>
<sequence length="791" mass="90890">MGLFENEYGYFSDDGSEYIIKTPFTPRPWVNAISNGEYSFIVSQTGGGYSWRFSAGENRLTRSFQDIIEDRWGKYIYIRDNDTAQCWSLSYKPMCREPEHYEVHHGIGYTTFIQEYKGIESRWTLFAVPGQPLEIWRVKLINKSDRKRSLDLFTYMEWTLGNAPDEHREFHKLFIDTQYNNDINGFTVRKYMSDLANAKGQHSNRSWDYVAFHTSSLKPVSYDGDKESFIGMYCDEKNPKAVHDRVLARNVGRFGDAIASLQVSVNLEPYEQESLCFTLGCADNGEQAIVLAKRYNDTRECEAAFESMKNFWKPLLQNEIIRTPDKAMDFMTNTWLKYQAISCRIWGRAGYYQVSGGYGYRDQLQDSLIFLESAPEYTKERILIHAGKQHSDGTVLHWWMPLGNWGSITTCSDDLLWLPYVTENYIKETDDYSILDEVVPYYDGGEDTLYCHCVKAIERSFMRFSPRGIPLIGENDWNDGLNGIGLDMKGESFWVGEFLYAILTDFIPIMRLKADDILADKCVDVQSVLKENINKFGWDGQWYIQATTDWGDKIGSKDNKEGWIYLNPQTWAVISGIADEKRRKQCMDAVTEYLFKDCGTLLLYPAYSEPSEALGYISRYAPGLRENGGVYTHAATWAVVAYIMAGQPEKAYELYQKICPPNRSYDIDSYKVEPYVTPGNTDGPQSPNFGRGGWTWYSGSAQWLHRVAVQWILGIRPEKDGLLIAPAIPSAWDGFRYTRLFRGTIYDILINNNAHVNSGIKEIKLDDKKIDGNKLPDLRDGKCHKVEVIMG</sequence>
<dbReference type="CDD" id="cd11751">
    <property type="entry name" value="GH94N_like_4"/>
    <property type="match status" value="1"/>
</dbReference>
<organism evidence="5 6">
    <name type="scientific">Mahella australiensis (strain DSM 15567 / CIP 107919 / 50-1 BON)</name>
    <dbReference type="NCBI Taxonomy" id="697281"/>
    <lineage>
        <taxon>Bacteria</taxon>
        <taxon>Bacillati</taxon>
        <taxon>Bacillota</taxon>
        <taxon>Clostridia</taxon>
        <taxon>Thermoanaerobacterales</taxon>
        <taxon>Thermoanaerobacterales Family IV. Incertae Sedis</taxon>
        <taxon>Mahella</taxon>
    </lineage>
</organism>
<dbReference type="InterPro" id="IPR033432">
    <property type="entry name" value="GH94_catalytic"/>
</dbReference>
<dbReference type="HOGENOM" id="CLU_019054_0_0_9"/>
<dbReference type="eggNOG" id="COG3459">
    <property type="taxonomic scope" value="Bacteria"/>
</dbReference>
<dbReference type="Gene3D" id="1.50.10.10">
    <property type="match status" value="1"/>
</dbReference>
<dbReference type="RefSeq" id="WP_013781565.1">
    <property type="nucleotide sequence ID" value="NC_015520.1"/>
</dbReference>
<dbReference type="Pfam" id="PF17167">
    <property type="entry name" value="Glyco_hydro_94"/>
    <property type="match status" value="1"/>
</dbReference>
<dbReference type="GO" id="GO:0016757">
    <property type="term" value="F:glycosyltransferase activity"/>
    <property type="evidence" value="ECO:0007669"/>
    <property type="project" value="UniProtKB-KW"/>
</dbReference>
<feature type="domain" description="Glycosyl hydrolase 94 catalytic" evidence="4">
    <location>
        <begin position="311"/>
        <end position="714"/>
    </location>
</feature>
<evidence type="ECO:0000259" key="3">
    <source>
        <dbReference type="Pfam" id="PF06165"/>
    </source>
</evidence>
<reference evidence="5 6" key="2">
    <citation type="journal article" date="2011" name="Stand. Genomic Sci.">
        <title>Complete genome sequence of Mahella australiensis type strain (50-1 BON).</title>
        <authorList>
            <person name="Sikorski J."/>
            <person name="Teshima H."/>
            <person name="Nolan M."/>
            <person name="Lucas S."/>
            <person name="Hammon N."/>
            <person name="Deshpande S."/>
            <person name="Cheng J.F."/>
            <person name="Pitluck S."/>
            <person name="Liolios K."/>
            <person name="Pagani I."/>
            <person name="Ivanova N."/>
            <person name="Huntemann M."/>
            <person name="Mavromatis K."/>
            <person name="Ovchinikova G."/>
            <person name="Pati A."/>
            <person name="Tapia R."/>
            <person name="Han C."/>
            <person name="Goodwin L."/>
            <person name="Chen A."/>
            <person name="Palaniappan K."/>
            <person name="Land M."/>
            <person name="Hauser L."/>
            <person name="Ngatchou-Djao O.D."/>
            <person name="Rohde M."/>
            <person name="Pukall R."/>
            <person name="Spring S."/>
            <person name="Abt B."/>
            <person name="Goker M."/>
            <person name="Detter J.C."/>
            <person name="Woyke T."/>
            <person name="Bristow J."/>
            <person name="Markowitz V."/>
            <person name="Hugenholtz P."/>
            <person name="Eisen J.A."/>
            <person name="Kyrpides N.C."/>
            <person name="Klenk H.P."/>
            <person name="Lapidus A."/>
        </authorList>
    </citation>
    <scope>NUCLEOTIDE SEQUENCE [LARGE SCALE GENOMIC DNA]</scope>
    <source>
        <strain evidence="6">DSM 15567 / CIP 107919 / 50-1 BON</strain>
    </source>
</reference>
<evidence type="ECO:0000259" key="4">
    <source>
        <dbReference type="Pfam" id="PF17167"/>
    </source>
</evidence>
<dbReference type="GO" id="GO:0030246">
    <property type="term" value="F:carbohydrate binding"/>
    <property type="evidence" value="ECO:0007669"/>
    <property type="project" value="InterPro"/>
</dbReference>
<dbReference type="Gene3D" id="2.60.420.10">
    <property type="entry name" value="Maltose phosphorylase, domain 3"/>
    <property type="match status" value="1"/>
</dbReference>
<dbReference type="SMART" id="SM01068">
    <property type="entry name" value="CBM_X"/>
    <property type="match status" value="1"/>
</dbReference>
<reference evidence="6" key="1">
    <citation type="submission" date="2010-11" db="EMBL/GenBank/DDBJ databases">
        <title>The complete genome of Mahella australiensis DSM 15567.</title>
        <authorList>
            <consortium name="US DOE Joint Genome Institute (JGI-PGF)"/>
            <person name="Lucas S."/>
            <person name="Copeland A."/>
            <person name="Lapidus A."/>
            <person name="Bruce D."/>
            <person name="Goodwin L."/>
            <person name="Pitluck S."/>
            <person name="Kyrpides N."/>
            <person name="Mavromatis K."/>
            <person name="Pagani I."/>
            <person name="Ivanova N."/>
            <person name="Teshima H."/>
            <person name="Brettin T."/>
            <person name="Detter J.C."/>
            <person name="Han C."/>
            <person name="Tapia R."/>
            <person name="Land M."/>
            <person name="Hauser L."/>
            <person name="Markowitz V."/>
            <person name="Cheng J.-F."/>
            <person name="Hugenholtz P."/>
            <person name="Woyke T."/>
            <person name="Wu D."/>
            <person name="Spring S."/>
            <person name="Pukall R."/>
            <person name="Steenblock K."/>
            <person name="Schneider S."/>
            <person name="Klenk H.-P."/>
            <person name="Eisen J.A."/>
        </authorList>
    </citation>
    <scope>NUCLEOTIDE SEQUENCE [LARGE SCALE GENOMIC DNA]</scope>
    <source>
        <strain evidence="6">DSM 15567 / CIP 107919 / 50-1 BON</strain>
    </source>
</reference>
<dbReference type="PANTHER" id="PTHR37469:SF2">
    <property type="entry name" value="CELLOBIONIC ACID PHOSPHORYLASE"/>
    <property type="match status" value="1"/>
</dbReference>
<evidence type="ECO:0000313" key="5">
    <source>
        <dbReference type="EMBL" id="AEE97137.1"/>
    </source>
</evidence>